<accession>A0A921U3U0</accession>
<reference evidence="2" key="2">
    <citation type="submission" date="2020-10" db="EMBL/GenBank/DDBJ databases">
        <authorList>
            <person name="Cooper E.A."/>
            <person name="Brenton Z.W."/>
            <person name="Flinn B.S."/>
            <person name="Jenkins J."/>
            <person name="Shu S."/>
            <person name="Flowers D."/>
            <person name="Luo F."/>
            <person name="Wang Y."/>
            <person name="Xia P."/>
            <person name="Barry K."/>
            <person name="Daum C."/>
            <person name="Lipzen A."/>
            <person name="Yoshinaga Y."/>
            <person name="Schmutz J."/>
            <person name="Saski C."/>
            <person name="Vermerris W."/>
            <person name="Kresovich S."/>
        </authorList>
    </citation>
    <scope>NUCLEOTIDE SEQUENCE</scope>
</reference>
<gene>
    <name evidence="2" type="ORF">BDA96_09G112600</name>
</gene>
<organism evidence="2 3">
    <name type="scientific">Sorghum bicolor</name>
    <name type="common">Sorghum</name>
    <name type="synonym">Sorghum vulgare</name>
    <dbReference type="NCBI Taxonomy" id="4558"/>
    <lineage>
        <taxon>Eukaryota</taxon>
        <taxon>Viridiplantae</taxon>
        <taxon>Streptophyta</taxon>
        <taxon>Embryophyta</taxon>
        <taxon>Tracheophyta</taxon>
        <taxon>Spermatophyta</taxon>
        <taxon>Magnoliopsida</taxon>
        <taxon>Liliopsida</taxon>
        <taxon>Poales</taxon>
        <taxon>Poaceae</taxon>
        <taxon>PACMAD clade</taxon>
        <taxon>Panicoideae</taxon>
        <taxon>Andropogonodae</taxon>
        <taxon>Andropogoneae</taxon>
        <taxon>Sorghinae</taxon>
        <taxon>Sorghum</taxon>
    </lineage>
</organism>
<feature type="region of interest" description="Disordered" evidence="1">
    <location>
        <begin position="67"/>
        <end position="99"/>
    </location>
</feature>
<dbReference type="Proteomes" id="UP000807115">
    <property type="component" value="Chromosome 9"/>
</dbReference>
<reference evidence="2" key="1">
    <citation type="journal article" date="2019" name="BMC Genomics">
        <title>A new reference genome for Sorghum bicolor reveals high levels of sequence similarity between sweet and grain genotypes: implications for the genetics of sugar metabolism.</title>
        <authorList>
            <person name="Cooper E.A."/>
            <person name="Brenton Z.W."/>
            <person name="Flinn B.S."/>
            <person name="Jenkins J."/>
            <person name="Shu S."/>
            <person name="Flowers D."/>
            <person name="Luo F."/>
            <person name="Wang Y."/>
            <person name="Xia P."/>
            <person name="Barry K."/>
            <person name="Daum C."/>
            <person name="Lipzen A."/>
            <person name="Yoshinaga Y."/>
            <person name="Schmutz J."/>
            <person name="Saski C."/>
            <person name="Vermerris W."/>
            <person name="Kresovich S."/>
        </authorList>
    </citation>
    <scope>NUCLEOTIDE SEQUENCE</scope>
</reference>
<protein>
    <submittedName>
        <fullName evidence="2">Uncharacterized protein</fullName>
    </submittedName>
</protein>
<sequence length="99" mass="11358">MYTIGEEMVLEYRMEFAVELIYSPSNIMRPTTSRTNRSIDKKCKEFSDDASTFANSLVNIVMEDSPRLVRQRGRTDGNGKGAGQRKARTRELDDEPLQH</sequence>
<evidence type="ECO:0000256" key="1">
    <source>
        <dbReference type="SAM" id="MobiDB-lite"/>
    </source>
</evidence>
<evidence type="ECO:0000313" key="3">
    <source>
        <dbReference type="Proteomes" id="UP000807115"/>
    </source>
</evidence>
<dbReference type="AlphaFoldDB" id="A0A921U3U0"/>
<name>A0A921U3U0_SORBI</name>
<proteinExistence type="predicted"/>
<dbReference type="EMBL" id="CM027688">
    <property type="protein sequence ID" value="KAG0517707.1"/>
    <property type="molecule type" value="Genomic_DNA"/>
</dbReference>
<evidence type="ECO:0000313" key="2">
    <source>
        <dbReference type="EMBL" id="KAG0517707.1"/>
    </source>
</evidence>
<comment type="caution">
    <text evidence="2">The sequence shown here is derived from an EMBL/GenBank/DDBJ whole genome shotgun (WGS) entry which is preliminary data.</text>
</comment>